<evidence type="ECO:0000313" key="10">
    <source>
        <dbReference type="Proteomes" id="UP000515917"/>
    </source>
</evidence>
<comment type="subcellular location">
    <subcellularLocation>
        <location evidence="1">Fimbrium</location>
    </subcellularLocation>
</comment>
<protein>
    <recommendedName>
        <fullName evidence="8">PilY1 beta-propeller domain-containing protein</fullName>
    </recommendedName>
</protein>
<evidence type="ECO:0000256" key="6">
    <source>
        <dbReference type="ARBA" id="ARBA00023263"/>
    </source>
</evidence>
<evidence type="ECO:0000313" key="9">
    <source>
        <dbReference type="EMBL" id="QBC42372.1"/>
    </source>
</evidence>
<evidence type="ECO:0000256" key="1">
    <source>
        <dbReference type="ARBA" id="ARBA00004561"/>
    </source>
</evidence>
<dbReference type="GO" id="GO:0046872">
    <property type="term" value="F:metal ion binding"/>
    <property type="evidence" value="ECO:0007669"/>
    <property type="project" value="UniProtKB-KW"/>
</dbReference>
<evidence type="ECO:0000256" key="2">
    <source>
        <dbReference type="ARBA" id="ARBA00008387"/>
    </source>
</evidence>
<keyword evidence="6" id="KW-0281">Fimbrium</keyword>
<dbReference type="Gene3D" id="2.130.10.10">
    <property type="entry name" value="YVTN repeat-like/Quinoprotein amine dehydrogenase"/>
    <property type="match status" value="1"/>
</dbReference>
<dbReference type="Proteomes" id="UP000515917">
    <property type="component" value="Chromosome"/>
</dbReference>
<reference evidence="9 10" key="1">
    <citation type="submission" date="2018-01" db="EMBL/GenBank/DDBJ databases">
        <title>Genome sequence of Iodobacter sp. strain PCH194 isolated from Indian Trans-Himalaya.</title>
        <authorList>
            <person name="Kumar V."/>
            <person name="Thakur V."/>
            <person name="Kumar S."/>
            <person name="Singh D."/>
        </authorList>
    </citation>
    <scope>NUCLEOTIDE SEQUENCE [LARGE SCALE GENOMIC DNA]</scope>
    <source>
        <strain evidence="9 10">PCH194</strain>
    </source>
</reference>
<dbReference type="InterPro" id="IPR008707">
    <property type="entry name" value="B-propeller_PilY1"/>
</dbReference>
<keyword evidence="7" id="KW-0732">Signal</keyword>
<keyword evidence="10" id="KW-1185">Reference proteome</keyword>
<keyword evidence="3" id="KW-1029">Fimbrium biogenesis</keyword>
<evidence type="ECO:0000256" key="7">
    <source>
        <dbReference type="SAM" id="SignalP"/>
    </source>
</evidence>
<evidence type="ECO:0000256" key="3">
    <source>
        <dbReference type="ARBA" id="ARBA00022558"/>
    </source>
</evidence>
<accession>A0A7G3G5G4</accession>
<dbReference type="SUPFAM" id="SSF50998">
    <property type="entry name" value="Quinoprotein alcohol dehydrogenase-like"/>
    <property type="match status" value="1"/>
</dbReference>
<dbReference type="Pfam" id="PF05567">
    <property type="entry name" value="T4P_PilY1"/>
    <property type="match status" value="1"/>
</dbReference>
<comment type="similarity">
    <text evidence="2">Belongs to the PilY1 family.</text>
</comment>
<name>A0A7G3G5G4_9NEIS</name>
<feature type="signal peptide" evidence="7">
    <location>
        <begin position="1"/>
        <end position="27"/>
    </location>
</feature>
<feature type="domain" description="PilY1 beta-propeller" evidence="8">
    <location>
        <begin position="625"/>
        <end position="725"/>
    </location>
</feature>
<gene>
    <name evidence="9" type="ORF">C1H71_01545</name>
</gene>
<evidence type="ECO:0000259" key="8">
    <source>
        <dbReference type="Pfam" id="PF05567"/>
    </source>
</evidence>
<dbReference type="EMBL" id="CP025781">
    <property type="protein sequence ID" value="QBC42372.1"/>
    <property type="molecule type" value="Genomic_DNA"/>
</dbReference>
<proteinExistence type="inferred from homology"/>
<dbReference type="AlphaFoldDB" id="A0A7G3G5G4"/>
<dbReference type="InterPro" id="IPR015943">
    <property type="entry name" value="WD40/YVTN_repeat-like_dom_sf"/>
</dbReference>
<keyword evidence="5" id="KW-0106">Calcium</keyword>
<sequence>MPRLVSTEKVMKKIAFCILGLSVNALAAQTADQPLSTLSIGDAKPNVMFVIDDSGSMAWSFMPDSTSSNKGKPSYRNAQCNTVYYNPSTVYAAPVKADGSSMPNASFNNASYDGFDTGRRGGPSNKITYNLANQFFAYDNVGSGNGGNDSLQAAYYYNFKNGAPSKNDCDRASYNQLWEKKLINPAEQPNFANWFSYYRTRMLMMKSSVGIAFAPVGDRYRVGYSSINKLLRSNYDRNSFLNINTYDNSQKNNWYSLLYATPPVGGTPLKKALNTIGLIYSGKMPSSSVTDPMQYTCQQNFTILTTDGYWNKSGDEVNVGDTDAGADIPLPMRDPNRQANTLADVAMHYFKNDIRPSMENNTPGVEAFAGGAKGRQVMRTYTLGLGVDGTLNRKNYPDPLSGYVPWPRVVGDTDSTIDDLWHAAVNGGGQFFSAKDPSAVAAGLSSALSDIEAKTASVGSADVSNSFMSAADRSIYYSSFKTVVWSGNVVANTLNLKTGQPDPMPLWSAQDVLGAMNPDNRKIYTCSATACNSLTDFKTSNSALNSALSNGVARLNTNNGLSSEQQKNNTSGALINYLRGDQGNEFKPVALNPSSLYRIRNGRLGAIVHGGVSFVKKPNKSYTDAGYVDYVRSNTNRLGMVYAPANDGMLHAFRADTGAEEWAFIPPSVVPNLWQQADRSFTRDFKYSVDGAPTIADIKVGSNWKTVLIGGLRGGGGEFYALDITNPRVPSLCGALVMLA</sequence>
<feature type="chain" id="PRO_5028839109" description="PilY1 beta-propeller domain-containing protein" evidence="7">
    <location>
        <begin position="28"/>
        <end position="740"/>
    </location>
</feature>
<evidence type="ECO:0000256" key="4">
    <source>
        <dbReference type="ARBA" id="ARBA00022723"/>
    </source>
</evidence>
<organism evidence="9 10">
    <name type="scientific">Iodobacter fluviatilis</name>
    <dbReference type="NCBI Taxonomy" id="537"/>
    <lineage>
        <taxon>Bacteria</taxon>
        <taxon>Pseudomonadati</taxon>
        <taxon>Pseudomonadota</taxon>
        <taxon>Betaproteobacteria</taxon>
        <taxon>Neisseriales</taxon>
        <taxon>Chitinibacteraceae</taxon>
        <taxon>Iodobacter</taxon>
    </lineage>
</organism>
<dbReference type="KEGG" id="ifl:C1H71_01545"/>
<dbReference type="GO" id="GO:0009289">
    <property type="term" value="C:pilus"/>
    <property type="evidence" value="ECO:0007669"/>
    <property type="project" value="UniProtKB-SubCell"/>
</dbReference>
<dbReference type="InterPro" id="IPR011047">
    <property type="entry name" value="Quinoprotein_ADH-like_sf"/>
</dbReference>
<evidence type="ECO:0000256" key="5">
    <source>
        <dbReference type="ARBA" id="ARBA00022837"/>
    </source>
</evidence>
<keyword evidence="4" id="KW-0479">Metal-binding</keyword>